<gene>
    <name evidence="2" type="ORF">WMY93_002893</name>
</gene>
<organism evidence="2 3">
    <name type="scientific">Mugilogobius chulae</name>
    <name type="common">yellowstripe goby</name>
    <dbReference type="NCBI Taxonomy" id="88201"/>
    <lineage>
        <taxon>Eukaryota</taxon>
        <taxon>Metazoa</taxon>
        <taxon>Chordata</taxon>
        <taxon>Craniata</taxon>
        <taxon>Vertebrata</taxon>
        <taxon>Euteleostomi</taxon>
        <taxon>Actinopterygii</taxon>
        <taxon>Neopterygii</taxon>
        <taxon>Teleostei</taxon>
        <taxon>Neoteleostei</taxon>
        <taxon>Acanthomorphata</taxon>
        <taxon>Gobiaria</taxon>
        <taxon>Gobiiformes</taxon>
        <taxon>Gobioidei</taxon>
        <taxon>Gobiidae</taxon>
        <taxon>Gobionellinae</taxon>
        <taxon>Mugilogobius</taxon>
    </lineage>
</organism>
<feature type="region of interest" description="Disordered" evidence="1">
    <location>
        <begin position="1"/>
        <end position="63"/>
    </location>
</feature>
<name>A0AAW0Q5S2_9GOBI</name>
<proteinExistence type="predicted"/>
<keyword evidence="3" id="KW-1185">Reference proteome</keyword>
<comment type="caution">
    <text evidence="2">The sequence shown here is derived from an EMBL/GenBank/DDBJ whole genome shotgun (WGS) entry which is preliminary data.</text>
</comment>
<reference evidence="3" key="1">
    <citation type="submission" date="2024-04" db="EMBL/GenBank/DDBJ databases">
        <title>Salinicola lusitanus LLJ914,a marine bacterium isolated from the Okinawa Trough.</title>
        <authorList>
            <person name="Li J."/>
        </authorList>
    </citation>
    <scope>NUCLEOTIDE SEQUENCE [LARGE SCALE GENOMIC DNA]</scope>
</reference>
<protein>
    <submittedName>
        <fullName evidence="2">Uncharacterized protein</fullName>
    </submittedName>
</protein>
<accession>A0AAW0Q5S2</accession>
<evidence type="ECO:0000313" key="2">
    <source>
        <dbReference type="EMBL" id="KAK7939567.1"/>
    </source>
</evidence>
<sequence length="122" mass="13068">MTNAEETQAPSYAAPSSSENKEEIEGLPALQTQVVTRSQKKAGSAQHVANHTARQMLRENTVRQPGSIMGVGEVGSAAVAIGCLRHRSSPSRAPINALPPATVAVNHRPQWRDKPFRSCSTL</sequence>
<evidence type="ECO:0000313" key="3">
    <source>
        <dbReference type="Proteomes" id="UP001460270"/>
    </source>
</evidence>
<dbReference type="EMBL" id="JBBPFD010000002">
    <property type="protein sequence ID" value="KAK7939567.1"/>
    <property type="molecule type" value="Genomic_DNA"/>
</dbReference>
<dbReference type="Proteomes" id="UP001460270">
    <property type="component" value="Unassembled WGS sequence"/>
</dbReference>
<evidence type="ECO:0000256" key="1">
    <source>
        <dbReference type="SAM" id="MobiDB-lite"/>
    </source>
</evidence>
<dbReference type="AlphaFoldDB" id="A0AAW0Q5S2"/>
<feature type="compositionally biased region" description="Polar residues" evidence="1">
    <location>
        <begin position="1"/>
        <end position="18"/>
    </location>
</feature>